<keyword evidence="2" id="KW-1185">Reference proteome</keyword>
<reference evidence="1" key="1">
    <citation type="submission" date="2022-02" db="EMBL/GenBank/DDBJ databases">
        <authorList>
            <person name="Henning P.M."/>
            <person name="McCubbin A.G."/>
            <person name="Shore J.S."/>
        </authorList>
    </citation>
    <scope>NUCLEOTIDE SEQUENCE</scope>
    <source>
        <strain evidence="1">F60SS</strain>
        <tissue evidence="1">Leaves</tissue>
    </source>
</reference>
<evidence type="ECO:0000313" key="1">
    <source>
        <dbReference type="EMBL" id="KAJ4850696.1"/>
    </source>
</evidence>
<proteinExistence type="predicted"/>
<sequence length="62" mass="7422">MLGPEGELLEELEVQQAAVIPRRCIMNWRNKWQDLLENQLPSCIHIWMRPIALELWVRPEEV</sequence>
<dbReference type="Proteomes" id="UP001141552">
    <property type="component" value="Unassembled WGS sequence"/>
</dbReference>
<dbReference type="EMBL" id="JAKUCV010000251">
    <property type="protein sequence ID" value="KAJ4850696.1"/>
    <property type="molecule type" value="Genomic_DNA"/>
</dbReference>
<protein>
    <submittedName>
        <fullName evidence="1">Uncharacterized protein</fullName>
    </submittedName>
</protein>
<evidence type="ECO:0000313" key="2">
    <source>
        <dbReference type="Proteomes" id="UP001141552"/>
    </source>
</evidence>
<accession>A0A9Q0JPQ8</accession>
<reference evidence="1" key="2">
    <citation type="journal article" date="2023" name="Plants (Basel)">
        <title>Annotation of the Turnera subulata (Passifloraceae) Draft Genome Reveals the S-Locus Evolved after the Divergence of Turneroideae from Passifloroideae in a Stepwise Manner.</title>
        <authorList>
            <person name="Henning P.M."/>
            <person name="Roalson E.H."/>
            <person name="Mir W."/>
            <person name="McCubbin A.G."/>
            <person name="Shore J.S."/>
        </authorList>
    </citation>
    <scope>NUCLEOTIDE SEQUENCE</scope>
    <source>
        <strain evidence="1">F60SS</strain>
    </source>
</reference>
<organism evidence="1 2">
    <name type="scientific">Turnera subulata</name>
    <dbReference type="NCBI Taxonomy" id="218843"/>
    <lineage>
        <taxon>Eukaryota</taxon>
        <taxon>Viridiplantae</taxon>
        <taxon>Streptophyta</taxon>
        <taxon>Embryophyta</taxon>
        <taxon>Tracheophyta</taxon>
        <taxon>Spermatophyta</taxon>
        <taxon>Magnoliopsida</taxon>
        <taxon>eudicotyledons</taxon>
        <taxon>Gunneridae</taxon>
        <taxon>Pentapetalae</taxon>
        <taxon>rosids</taxon>
        <taxon>fabids</taxon>
        <taxon>Malpighiales</taxon>
        <taxon>Passifloraceae</taxon>
        <taxon>Turnera</taxon>
    </lineage>
</organism>
<dbReference type="AlphaFoldDB" id="A0A9Q0JPQ8"/>
<name>A0A9Q0JPQ8_9ROSI</name>
<gene>
    <name evidence="1" type="ORF">Tsubulata_036866</name>
</gene>
<comment type="caution">
    <text evidence="1">The sequence shown here is derived from an EMBL/GenBank/DDBJ whole genome shotgun (WGS) entry which is preliminary data.</text>
</comment>